<feature type="transmembrane region" description="Helical" evidence="1">
    <location>
        <begin position="12"/>
        <end position="33"/>
    </location>
</feature>
<keyword evidence="1" id="KW-0812">Transmembrane</keyword>
<dbReference type="Proteomes" id="UP000054408">
    <property type="component" value="Unassembled WGS sequence"/>
</dbReference>
<feature type="transmembrane region" description="Helical" evidence="1">
    <location>
        <begin position="220"/>
        <end position="240"/>
    </location>
</feature>
<dbReference type="EMBL" id="GL349487">
    <property type="protein sequence ID" value="KNC54227.1"/>
    <property type="molecule type" value="Genomic_DNA"/>
</dbReference>
<accession>A0A0L0DPK5</accession>
<evidence type="ECO:0000313" key="2">
    <source>
        <dbReference type="EMBL" id="KNC54227.1"/>
    </source>
</evidence>
<feature type="transmembrane region" description="Helical" evidence="1">
    <location>
        <begin position="159"/>
        <end position="180"/>
    </location>
</feature>
<feature type="transmembrane region" description="Helical" evidence="1">
    <location>
        <begin position="118"/>
        <end position="139"/>
    </location>
</feature>
<sequence length="289" mass="28839">MLAGGVLALPDLVASTGLVPAVASAIALAASLLARLHLSLLPWIVAAVLLPLLWLVWVAASAPALVDVMLVATAQLPPQPTPSDARSLAFIATPSGGAALAALVAAALVAAKADALRAAVITSLGSMLLLLAMCARLVWLSSLPRVASSTAPYSSLAAAAVGCGGAVVGVATVLTGAISLPLAPLAELAGQATVATAALLAMTLGWSVMLAAYGAMPASLVYAAAHATLLVSGVWLGGGWSTGSGLISEAHAVRSLVLASVVLAATLGLVWRRLDAWLTWRQPEPVQRL</sequence>
<reference evidence="2 3" key="1">
    <citation type="submission" date="2010-05" db="EMBL/GenBank/DDBJ databases">
        <title>The Genome Sequence of Thecamonas trahens ATCC 50062.</title>
        <authorList>
            <consortium name="The Broad Institute Genome Sequencing Platform"/>
            <person name="Russ C."/>
            <person name="Cuomo C."/>
            <person name="Shea T."/>
            <person name="Young S.K."/>
            <person name="Zeng Q."/>
            <person name="Koehrsen M."/>
            <person name="Haas B."/>
            <person name="Borodovsky M."/>
            <person name="Guigo R."/>
            <person name="Alvarado L."/>
            <person name="Berlin A."/>
            <person name="Bochicchio J."/>
            <person name="Borenstein D."/>
            <person name="Chapman S."/>
            <person name="Chen Z."/>
            <person name="Freedman E."/>
            <person name="Gellesch M."/>
            <person name="Goldberg J."/>
            <person name="Griggs A."/>
            <person name="Gujja S."/>
            <person name="Heilman E."/>
            <person name="Heiman D."/>
            <person name="Hepburn T."/>
            <person name="Howarth C."/>
            <person name="Jen D."/>
            <person name="Larson L."/>
            <person name="Mehta T."/>
            <person name="Park D."/>
            <person name="Pearson M."/>
            <person name="Roberts A."/>
            <person name="Saif S."/>
            <person name="Shenoy N."/>
            <person name="Sisk P."/>
            <person name="Stolte C."/>
            <person name="Sykes S."/>
            <person name="Thomson T."/>
            <person name="Walk T."/>
            <person name="White J."/>
            <person name="Yandava C."/>
            <person name="Burger G."/>
            <person name="Gray M.W."/>
            <person name="Holland P.W.H."/>
            <person name="King N."/>
            <person name="Lang F.B.F."/>
            <person name="Roger A.J."/>
            <person name="Ruiz-Trillo I."/>
            <person name="Lander E."/>
            <person name="Nusbaum C."/>
        </authorList>
    </citation>
    <scope>NUCLEOTIDE SEQUENCE [LARGE SCALE GENOMIC DNA]</scope>
    <source>
        <strain evidence="2 3">ATCC 50062</strain>
    </source>
</reference>
<dbReference type="RefSeq" id="XP_013753865.1">
    <property type="nucleotide sequence ID" value="XM_013898411.1"/>
</dbReference>
<keyword evidence="3" id="KW-1185">Reference proteome</keyword>
<keyword evidence="1" id="KW-0472">Membrane</keyword>
<feature type="transmembrane region" description="Helical" evidence="1">
    <location>
        <begin position="252"/>
        <end position="271"/>
    </location>
</feature>
<evidence type="ECO:0000313" key="3">
    <source>
        <dbReference type="Proteomes" id="UP000054408"/>
    </source>
</evidence>
<evidence type="ECO:0000256" key="1">
    <source>
        <dbReference type="SAM" id="Phobius"/>
    </source>
</evidence>
<organism evidence="2 3">
    <name type="scientific">Thecamonas trahens ATCC 50062</name>
    <dbReference type="NCBI Taxonomy" id="461836"/>
    <lineage>
        <taxon>Eukaryota</taxon>
        <taxon>Apusozoa</taxon>
        <taxon>Apusomonadida</taxon>
        <taxon>Apusomonadidae</taxon>
        <taxon>Thecamonas</taxon>
    </lineage>
</organism>
<name>A0A0L0DPK5_THETB</name>
<dbReference type="GeneID" id="25568351"/>
<gene>
    <name evidence="2" type="ORF">AMSG_10019</name>
</gene>
<keyword evidence="1" id="KW-1133">Transmembrane helix</keyword>
<dbReference type="AlphaFoldDB" id="A0A0L0DPK5"/>
<feature type="transmembrane region" description="Helical" evidence="1">
    <location>
        <begin position="192"/>
        <end position="214"/>
    </location>
</feature>
<feature type="transmembrane region" description="Helical" evidence="1">
    <location>
        <begin position="40"/>
        <end position="60"/>
    </location>
</feature>
<protein>
    <submittedName>
        <fullName evidence="2">Uncharacterized protein</fullName>
    </submittedName>
</protein>
<feature type="transmembrane region" description="Helical" evidence="1">
    <location>
        <begin position="88"/>
        <end position="111"/>
    </location>
</feature>
<proteinExistence type="predicted"/>